<keyword evidence="6" id="KW-0732">Signal</keyword>
<dbReference type="GO" id="GO:0001836">
    <property type="term" value="P:release of cytochrome c from mitochondria"/>
    <property type="evidence" value="ECO:0007669"/>
    <property type="project" value="TreeGrafter"/>
</dbReference>
<sequence length="157" mass="14517">MVLTQVLAVSLSSKFLSAAGLAQVGKVAGLSSLGNAVASRVAVSSALSTLGPMLGSLQGSILLVSPVAAKVAAAAVGGVVAVQATPVILGAMGFTTAGIAASSIAAKMMSVAAIANGGGVASGSLVATLQSMGAAGLALTSKVTLGSAGALVGAILA</sequence>
<dbReference type="OrthoDB" id="440424at2759"/>
<dbReference type="STRING" id="9365.ENSEEUP00000001460"/>
<evidence type="ECO:0000256" key="6">
    <source>
        <dbReference type="SAM" id="SignalP"/>
    </source>
</evidence>
<evidence type="ECO:0000313" key="7">
    <source>
        <dbReference type="Proteomes" id="UP001652624"/>
    </source>
</evidence>
<organism evidence="7 8">
    <name type="scientific">Erinaceus europaeus</name>
    <name type="common">Western European hedgehog</name>
    <dbReference type="NCBI Taxonomy" id="9365"/>
    <lineage>
        <taxon>Eukaryota</taxon>
        <taxon>Metazoa</taxon>
        <taxon>Chordata</taxon>
        <taxon>Craniata</taxon>
        <taxon>Vertebrata</taxon>
        <taxon>Euteleostomi</taxon>
        <taxon>Mammalia</taxon>
        <taxon>Eutheria</taxon>
        <taxon>Laurasiatheria</taxon>
        <taxon>Eulipotyphla</taxon>
        <taxon>Erinaceidae</taxon>
        <taxon>Erinaceinae</taxon>
        <taxon>Erinaceus</taxon>
    </lineage>
</organism>
<evidence type="ECO:0000313" key="8">
    <source>
        <dbReference type="RefSeq" id="XP_007529157.1"/>
    </source>
</evidence>
<dbReference type="AlphaFoldDB" id="A0A1S3A4D1"/>
<evidence type="ECO:0000256" key="1">
    <source>
        <dbReference type="ARBA" id="ARBA00004141"/>
    </source>
</evidence>
<accession>A0A1S3A4D1</accession>
<evidence type="ECO:0000256" key="4">
    <source>
        <dbReference type="ARBA" id="ARBA00022989"/>
    </source>
</evidence>
<dbReference type="PANTHER" id="PTHR16932">
    <property type="entry name" value="INTERFERON ALPHA-INDUCIBLE PROTEIN 27"/>
    <property type="match status" value="1"/>
</dbReference>
<comment type="similarity">
    <text evidence="2">Belongs to the IFI6/IFI27 family.</text>
</comment>
<dbReference type="RefSeq" id="XP_007529157.1">
    <property type="nucleotide sequence ID" value="XM_007529095.3"/>
</dbReference>
<dbReference type="Pfam" id="PF06140">
    <property type="entry name" value="Ifi-6-16"/>
    <property type="match status" value="1"/>
</dbReference>
<dbReference type="InterPro" id="IPR009311">
    <property type="entry name" value="IFI6/IFI27-like"/>
</dbReference>
<keyword evidence="4" id="KW-1133">Transmembrane helix</keyword>
<dbReference type="Gene3D" id="6.10.110.10">
    <property type="match status" value="1"/>
</dbReference>
<dbReference type="eggNOG" id="ENOG502S85T">
    <property type="taxonomic scope" value="Eukaryota"/>
</dbReference>
<keyword evidence="3" id="KW-0812">Transmembrane</keyword>
<dbReference type="InParanoid" id="A0A1S3A4D1"/>
<dbReference type="FunCoup" id="A0A1S3A4D1">
    <property type="interactions" value="8"/>
</dbReference>
<comment type="subcellular location">
    <subcellularLocation>
        <location evidence="1">Membrane</location>
        <topology evidence="1">Multi-pass membrane protein</topology>
    </subcellularLocation>
</comment>
<keyword evidence="7" id="KW-1185">Reference proteome</keyword>
<dbReference type="GO" id="GO:0097193">
    <property type="term" value="P:intrinsic apoptotic signaling pathway"/>
    <property type="evidence" value="ECO:0007669"/>
    <property type="project" value="TreeGrafter"/>
</dbReference>
<feature type="chain" id="PRO_5010373361" evidence="6">
    <location>
        <begin position="19"/>
        <end position="157"/>
    </location>
</feature>
<keyword evidence="5" id="KW-0472">Membrane</keyword>
<reference evidence="8" key="1">
    <citation type="submission" date="2025-08" db="UniProtKB">
        <authorList>
            <consortium name="RefSeq"/>
        </authorList>
    </citation>
    <scope>IDENTIFICATION</scope>
</reference>
<dbReference type="Proteomes" id="UP001652624">
    <property type="component" value="Chromosome 22"/>
</dbReference>
<protein>
    <submittedName>
        <fullName evidence="8">Interferon alpha-inducible protein 27-like protein 2A isoform X2</fullName>
    </submittedName>
</protein>
<evidence type="ECO:0000256" key="2">
    <source>
        <dbReference type="ARBA" id="ARBA00007262"/>
    </source>
</evidence>
<dbReference type="InterPro" id="IPR038213">
    <property type="entry name" value="IFI6/IFI27-like_sf"/>
</dbReference>
<dbReference type="GeneID" id="103118876"/>
<feature type="signal peptide" evidence="6">
    <location>
        <begin position="1"/>
        <end position="18"/>
    </location>
</feature>
<dbReference type="GO" id="GO:0031966">
    <property type="term" value="C:mitochondrial membrane"/>
    <property type="evidence" value="ECO:0007669"/>
    <property type="project" value="TreeGrafter"/>
</dbReference>
<evidence type="ECO:0000256" key="3">
    <source>
        <dbReference type="ARBA" id="ARBA00022692"/>
    </source>
</evidence>
<gene>
    <name evidence="8" type="primary">LOC103118876</name>
</gene>
<dbReference type="PANTHER" id="PTHR16932:SF2">
    <property type="entry name" value="INTERFERON ALPHA-INDUCIBLE PROTEIN 27, MITOCHONDRIAL"/>
    <property type="match status" value="1"/>
</dbReference>
<name>A0A1S3A4D1_ERIEU</name>
<proteinExistence type="inferred from homology"/>
<evidence type="ECO:0000256" key="5">
    <source>
        <dbReference type="ARBA" id="ARBA00023136"/>
    </source>
</evidence>